<accession>W1P4S8</accession>
<dbReference type="HOGENOM" id="CLU_2625282_0_0_1"/>
<keyword evidence="2" id="KW-1185">Reference proteome</keyword>
<dbReference type="AlphaFoldDB" id="W1P4S8"/>
<name>W1P4S8_AMBTC</name>
<gene>
    <name evidence="1" type="ORF">AMTR_s00087p00131480</name>
</gene>
<reference evidence="2" key="1">
    <citation type="journal article" date="2013" name="Science">
        <title>The Amborella genome and the evolution of flowering plants.</title>
        <authorList>
            <consortium name="Amborella Genome Project"/>
        </authorList>
    </citation>
    <scope>NUCLEOTIDE SEQUENCE [LARGE SCALE GENOMIC DNA]</scope>
</reference>
<evidence type="ECO:0000313" key="2">
    <source>
        <dbReference type="Proteomes" id="UP000017836"/>
    </source>
</evidence>
<proteinExistence type="predicted"/>
<evidence type="ECO:0000313" key="1">
    <source>
        <dbReference type="EMBL" id="ERN02591.1"/>
    </source>
</evidence>
<dbReference type="EMBL" id="KI394524">
    <property type="protein sequence ID" value="ERN02591.1"/>
    <property type="molecule type" value="Genomic_DNA"/>
</dbReference>
<protein>
    <submittedName>
        <fullName evidence="1">Uncharacterized protein</fullName>
    </submittedName>
</protein>
<organism evidence="1 2">
    <name type="scientific">Amborella trichopoda</name>
    <dbReference type="NCBI Taxonomy" id="13333"/>
    <lineage>
        <taxon>Eukaryota</taxon>
        <taxon>Viridiplantae</taxon>
        <taxon>Streptophyta</taxon>
        <taxon>Embryophyta</taxon>
        <taxon>Tracheophyta</taxon>
        <taxon>Spermatophyta</taxon>
        <taxon>Magnoliopsida</taxon>
        <taxon>Amborellales</taxon>
        <taxon>Amborellaceae</taxon>
        <taxon>Amborella</taxon>
    </lineage>
</organism>
<dbReference type="Proteomes" id="UP000017836">
    <property type="component" value="Unassembled WGS sequence"/>
</dbReference>
<dbReference type="Gramene" id="ERN02591">
    <property type="protein sequence ID" value="ERN02591"/>
    <property type="gene ID" value="AMTR_s00087p00131480"/>
</dbReference>
<sequence length="78" mass="8616">MVTEGWFPAAACEDGLRGGSRVVEREAARRRYGDSQQEVGDDDSRVKRMEEDGGLQIVGYGHVRRLRWSMGSRAMGGG</sequence>